<gene>
    <name evidence="1" type="ORF">FGO68_gene14797</name>
</gene>
<name>A0A8J8NY33_HALGN</name>
<comment type="caution">
    <text evidence="1">The sequence shown here is derived from an EMBL/GenBank/DDBJ whole genome shotgun (WGS) entry which is preliminary data.</text>
</comment>
<dbReference type="Proteomes" id="UP000785679">
    <property type="component" value="Unassembled WGS sequence"/>
</dbReference>
<dbReference type="EMBL" id="RRYP01002959">
    <property type="protein sequence ID" value="TNV84262.1"/>
    <property type="molecule type" value="Genomic_DNA"/>
</dbReference>
<accession>A0A8J8NY33</accession>
<keyword evidence="2" id="KW-1185">Reference proteome</keyword>
<evidence type="ECO:0000313" key="2">
    <source>
        <dbReference type="Proteomes" id="UP000785679"/>
    </source>
</evidence>
<organism evidence="1 2">
    <name type="scientific">Halteria grandinella</name>
    <dbReference type="NCBI Taxonomy" id="5974"/>
    <lineage>
        <taxon>Eukaryota</taxon>
        <taxon>Sar</taxon>
        <taxon>Alveolata</taxon>
        <taxon>Ciliophora</taxon>
        <taxon>Intramacronucleata</taxon>
        <taxon>Spirotrichea</taxon>
        <taxon>Stichotrichia</taxon>
        <taxon>Sporadotrichida</taxon>
        <taxon>Halteriidae</taxon>
        <taxon>Halteria</taxon>
    </lineage>
</organism>
<protein>
    <submittedName>
        <fullName evidence="1">Uncharacterized protein</fullName>
    </submittedName>
</protein>
<reference evidence="1" key="1">
    <citation type="submission" date="2019-06" db="EMBL/GenBank/DDBJ databases">
        <authorList>
            <person name="Zheng W."/>
        </authorList>
    </citation>
    <scope>NUCLEOTIDE SEQUENCE</scope>
    <source>
        <strain evidence="1">QDHG01</strain>
    </source>
</reference>
<sequence length="346" mass="39726">MLKKNSTISSEAPIKQKLFHIQRQFKDNAPDMATISVLRKVERFGRTTNLDIIHSQHDGEEEEDIAKNNQQCCKMKHHAKIRQIQSSSEGLKPLQAPRNNLRVEKEVEAIFEDDESDEFDKFERKNLPLSMPSLKLQTAKSSMYDLPLQRKKQQTSLYLDQAIPFLNHLQHAKGRTSLDNLWDQMEQAYQDGSEAYVEAAPPLEEQSGNFIYRQPNLVGLKVKLEQACPDSGGFASGMLSELPAQLMMASSIGNLEDETDCCYLTTEFNEKITLPSFNMGIKEQYLQQQQNASPQIKNTQQKHIYEELRLNVIEAELQQRQTAKIFTKQFNNPLSMKGRIFDEQQA</sequence>
<proteinExistence type="predicted"/>
<dbReference type="AlphaFoldDB" id="A0A8J8NY33"/>
<evidence type="ECO:0000313" key="1">
    <source>
        <dbReference type="EMBL" id="TNV84262.1"/>
    </source>
</evidence>